<dbReference type="Pfam" id="PF00806">
    <property type="entry name" value="PUF"/>
    <property type="match status" value="8"/>
</dbReference>
<dbReference type="EMBL" id="JAGPXC010000004">
    <property type="protein sequence ID" value="KAH6653979.1"/>
    <property type="molecule type" value="Genomic_DNA"/>
</dbReference>
<evidence type="ECO:0000313" key="7">
    <source>
        <dbReference type="Proteomes" id="UP000758603"/>
    </source>
</evidence>
<accession>A0A9P8UKW0</accession>
<dbReference type="SUPFAM" id="SSF48371">
    <property type="entry name" value="ARM repeat"/>
    <property type="match status" value="1"/>
</dbReference>
<dbReference type="InterPro" id="IPR001313">
    <property type="entry name" value="Pumilio_RNA-bd_rpt"/>
</dbReference>
<dbReference type="GO" id="GO:0005737">
    <property type="term" value="C:cytoplasm"/>
    <property type="evidence" value="ECO:0007669"/>
    <property type="project" value="TreeGrafter"/>
</dbReference>
<protein>
    <submittedName>
        <fullName evidence="6">Armadillo-type protein</fullName>
    </submittedName>
</protein>
<dbReference type="InterPro" id="IPR011989">
    <property type="entry name" value="ARM-like"/>
</dbReference>
<dbReference type="GO" id="GO:0003730">
    <property type="term" value="F:mRNA 3'-UTR binding"/>
    <property type="evidence" value="ECO:0007669"/>
    <property type="project" value="TreeGrafter"/>
</dbReference>
<evidence type="ECO:0000256" key="4">
    <source>
        <dbReference type="SAM" id="MobiDB-lite"/>
    </source>
</evidence>
<feature type="repeat" description="Pumilio" evidence="3">
    <location>
        <begin position="150"/>
        <end position="185"/>
    </location>
</feature>
<evidence type="ECO:0000256" key="2">
    <source>
        <dbReference type="ARBA" id="ARBA00024893"/>
    </source>
</evidence>
<feature type="region of interest" description="Disordered" evidence="4">
    <location>
        <begin position="396"/>
        <end position="450"/>
    </location>
</feature>
<evidence type="ECO:0000313" key="6">
    <source>
        <dbReference type="EMBL" id="KAH6653979.1"/>
    </source>
</evidence>
<dbReference type="SMART" id="SM00025">
    <property type="entry name" value="Pumilio"/>
    <property type="match status" value="8"/>
</dbReference>
<dbReference type="PANTHER" id="PTHR12537">
    <property type="entry name" value="RNA BINDING PROTEIN PUMILIO-RELATED"/>
    <property type="match status" value="1"/>
</dbReference>
<dbReference type="PROSITE" id="PS50303">
    <property type="entry name" value="PUM_HD"/>
    <property type="match status" value="1"/>
</dbReference>
<comment type="function">
    <text evidence="2">RNA-binding nucleolar protein required for pre-rRNA processing. Involved in production of 18S rRNA and assembly of small ribosomal subunit.</text>
</comment>
<proteinExistence type="predicted"/>
<organism evidence="6 7">
    <name type="scientific">Truncatella angustata</name>
    <dbReference type="NCBI Taxonomy" id="152316"/>
    <lineage>
        <taxon>Eukaryota</taxon>
        <taxon>Fungi</taxon>
        <taxon>Dikarya</taxon>
        <taxon>Ascomycota</taxon>
        <taxon>Pezizomycotina</taxon>
        <taxon>Sordariomycetes</taxon>
        <taxon>Xylariomycetidae</taxon>
        <taxon>Amphisphaeriales</taxon>
        <taxon>Sporocadaceae</taxon>
        <taxon>Truncatella</taxon>
    </lineage>
</organism>
<dbReference type="AlphaFoldDB" id="A0A9P8UKW0"/>
<feature type="repeat" description="Pumilio" evidence="3">
    <location>
        <begin position="78"/>
        <end position="113"/>
    </location>
</feature>
<evidence type="ECO:0000256" key="3">
    <source>
        <dbReference type="PROSITE-ProRule" id="PRU00317"/>
    </source>
</evidence>
<comment type="caution">
    <text evidence="6">The sequence shown here is derived from an EMBL/GenBank/DDBJ whole genome shotgun (WGS) entry which is preliminary data.</text>
</comment>
<sequence>MPQVSVPVRPSRDQDPGKGIRSLLLEEFRKSHRNNKHYELKDIFGHVVEFSGDQHGSRFIQEKLKSANSDEKDLVFQEIKSNAVQLMKDVFGNYVIQKFFEHGSQVQKTVLTKAMKGKVADLSKQLYACRVVQTALEHVLVDQQEDIIEEIKPHLETIVKDNNGNHVVQKCMSVAPRVILPFIMATFRGSIRSISTNQFGCRVIQRIIDYGTLEEKRELMAEIHACAVPLIMDMFGNYVAQWVFESKDAPQEDKDRFANVVVEHLIEFSTNKCASNVVEKCLEFGTVDYRRAILTKLITADSKGRSPLDKIMLDQFGNYVIQKGIKHLEDQDRTKFLDEMERRFLVLNRNTDSRTIRQLGVIEKILEKYKQEREANAKTGSAQQAELHIDVHTTANTPALTSENSSPKSASSPSTKSGDETVAETGKATVDASLSINGQPEVVDVDGVVG</sequence>
<feature type="repeat" description="Pumilio" evidence="3">
    <location>
        <begin position="296"/>
        <end position="338"/>
    </location>
</feature>
<gene>
    <name evidence="6" type="ORF">BKA67DRAFT_517449</name>
</gene>
<keyword evidence="7" id="KW-1185">Reference proteome</keyword>
<dbReference type="InterPro" id="IPR016024">
    <property type="entry name" value="ARM-type_fold"/>
</dbReference>
<feature type="repeat" description="Pumilio" evidence="3">
    <location>
        <begin position="186"/>
        <end position="221"/>
    </location>
</feature>
<dbReference type="CDD" id="cd07920">
    <property type="entry name" value="Pumilio"/>
    <property type="match status" value="1"/>
</dbReference>
<dbReference type="PANTHER" id="PTHR12537:SF12">
    <property type="entry name" value="MATERNAL PROTEIN PUMILIO"/>
    <property type="match status" value="1"/>
</dbReference>
<dbReference type="RefSeq" id="XP_045958249.1">
    <property type="nucleotide sequence ID" value="XM_046097908.1"/>
</dbReference>
<dbReference type="GeneID" id="70126800"/>
<feature type="repeat" description="Pumilio" evidence="3">
    <location>
        <begin position="114"/>
        <end position="149"/>
    </location>
</feature>
<evidence type="ECO:0000259" key="5">
    <source>
        <dbReference type="PROSITE" id="PS50303"/>
    </source>
</evidence>
<name>A0A9P8UKW0_9PEZI</name>
<feature type="domain" description="PUM-HD" evidence="5">
    <location>
        <begin position="20"/>
        <end position="366"/>
    </location>
</feature>
<feature type="repeat" description="Pumilio" evidence="3">
    <location>
        <begin position="259"/>
        <end position="295"/>
    </location>
</feature>
<dbReference type="GO" id="GO:0000288">
    <property type="term" value="P:nuclear-transcribed mRNA catabolic process, deadenylation-dependent decay"/>
    <property type="evidence" value="ECO:0007669"/>
    <property type="project" value="TreeGrafter"/>
</dbReference>
<dbReference type="OrthoDB" id="668540at2759"/>
<dbReference type="PROSITE" id="PS50302">
    <property type="entry name" value="PUM"/>
    <property type="match status" value="7"/>
</dbReference>
<evidence type="ECO:0000256" key="1">
    <source>
        <dbReference type="ARBA" id="ARBA00022737"/>
    </source>
</evidence>
<reference evidence="6" key="1">
    <citation type="journal article" date="2021" name="Nat. Commun.">
        <title>Genetic determinants of endophytism in the Arabidopsis root mycobiome.</title>
        <authorList>
            <person name="Mesny F."/>
            <person name="Miyauchi S."/>
            <person name="Thiergart T."/>
            <person name="Pickel B."/>
            <person name="Atanasova L."/>
            <person name="Karlsson M."/>
            <person name="Huettel B."/>
            <person name="Barry K.W."/>
            <person name="Haridas S."/>
            <person name="Chen C."/>
            <person name="Bauer D."/>
            <person name="Andreopoulos W."/>
            <person name="Pangilinan J."/>
            <person name="LaButti K."/>
            <person name="Riley R."/>
            <person name="Lipzen A."/>
            <person name="Clum A."/>
            <person name="Drula E."/>
            <person name="Henrissat B."/>
            <person name="Kohler A."/>
            <person name="Grigoriev I.V."/>
            <person name="Martin F.M."/>
            <person name="Hacquard S."/>
        </authorList>
    </citation>
    <scope>NUCLEOTIDE SEQUENCE</scope>
    <source>
        <strain evidence="6">MPI-SDFR-AT-0073</strain>
    </source>
</reference>
<dbReference type="InterPro" id="IPR033133">
    <property type="entry name" value="PUM-HD"/>
</dbReference>
<dbReference type="Proteomes" id="UP000758603">
    <property type="component" value="Unassembled WGS sequence"/>
</dbReference>
<dbReference type="Gene3D" id="1.25.10.10">
    <property type="entry name" value="Leucine-rich Repeat Variant"/>
    <property type="match status" value="1"/>
</dbReference>
<dbReference type="InterPro" id="IPR033712">
    <property type="entry name" value="Pumilio_RNA-bd"/>
</dbReference>
<feature type="repeat" description="Pumilio" evidence="3">
    <location>
        <begin position="42"/>
        <end position="77"/>
    </location>
</feature>
<keyword evidence="1" id="KW-0677">Repeat</keyword>
<feature type="compositionally biased region" description="Low complexity" evidence="4">
    <location>
        <begin position="401"/>
        <end position="416"/>
    </location>
</feature>